<accession>A0A8H3FN21</accession>
<reference evidence="3" key="1">
    <citation type="submission" date="2021-03" db="EMBL/GenBank/DDBJ databases">
        <authorList>
            <person name="Tagirdzhanova G."/>
        </authorList>
    </citation>
    <scope>NUCLEOTIDE SEQUENCE</scope>
</reference>
<dbReference type="OrthoDB" id="10365607at2759"/>
<feature type="compositionally biased region" description="Polar residues" evidence="1">
    <location>
        <begin position="14"/>
        <end position="26"/>
    </location>
</feature>
<keyword evidence="2" id="KW-0472">Membrane</keyword>
<dbReference type="AlphaFoldDB" id="A0A8H3FN21"/>
<sequence length="135" mass="14784">MLGSEANPPVTANIDPTSGAKVSTAPQTCDHNCLVTTLSIAIPILSLFLIGILVFGFLHRRGEMRKNKGNDQETEIAMRKFGPESETSSVTEGFGDLHAVTNLEDDTEAVRELEKPSRSWRPGNLALKTSGWWKM</sequence>
<name>A0A8H3FN21_9LECA</name>
<protein>
    <submittedName>
        <fullName evidence="3">Uncharacterized protein</fullName>
    </submittedName>
</protein>
<gene>
    <name evidence="3" type="ORF">IMSHALPRED_007255</name>
</gene>
<keyword evidence="2" id="KW-0812">Transmembrane</keyword>
<evidence type="ECO:0000313" key="4">
    <source>
        <dbReference type="Proteomes" id="UP000664534"/>
    </source>
</evidence>
<dbReference type="EMBL" id="CAJPDT010000047">
    <property type="protein sequence ID" value="CAF9927618.1"/>
    <property type="molecule type" value="Genomic_DNA"/>
</dbReference>
<comment type="caution">
    <text evidence="3">The sequence shown here is derived from an EMBL/GenBank/DDBJ whole genome shotgun (WGS) entry which is preliminary data.</text>
</comment>
<keyword evidence="2" id="KW-1133">Transmembrane helix</keyword>
<proteinExistence type="predicted"/>
<keyword evidence="4" id="KW-1185">Reference proteome</keyword>
<dbReference type="Proteomes" id="UP000664534">
    <property type="component" value="Unassembled WGS sequence"/>
</dbReference>
<feature type="transmembrane region" description="Helical" evidence="2">
    <location>
        <begin position="40"/>
        <end position="58"/>
    </location>
</feature>
<evidence type="ECO:0000313" key="3">
    <source>
        <dbReference type="EMBL" id="CAF9927618.1"/>
    </source>
</evidence>
<feature type="region of interest" description="Disordered" evidence="1">
    <location>
        <begin position="1"/>
        <end position="26"/>
    </location>
</feature>
<evidence type="ECO:0000256" key="2">
    <source>
        <dbReference type="SAM" id="Phobius"/>
    </source>
</evidence>
<evidence type="ECO:0000256" key="1">
    <source>
        <dbReference type="SAM" id="MobiDB-lite"/>
    </source>
</evidence>
<organism evidence="3 4">
    <name type="scientific">Imshaugia aleurites</name>
    <dbReference type="NCBI Taxonomy" id="172621"/>
    <lineage>
        <taxon>Eukaryota</taxon>
        <taxon>Fungi</taxon>
        <taxon>Dikarya</taxon>
        <taxon>Ascomycota</taxon>
        <taxon>Pezizomycotina</taxon>
        <taxon>Lecanoromycetes</taxon>
        <taxon>OSLEUM clade</taxon>
        <taxon>Lecanoromycetidae</taxon>
        <taxon>Lecanorales</taxon>
        <taxon>Lecanorineae</taxon>
        <taxon>Parmeliaceae</taxon>
        <taxon>Imshaugia</taxon>
    </lineage>
</organism>